<protein>
    <submittedName>
        <fullName evidence="1">Uncharacterized protein</fullName>
    </submittedName>
</protein>
<evidence type="ECO:0000313" key="2">
    <source>
        <dbReference type="Proteomes" id="UP001160148"/>
    </source>
</evidence>
<name>A0AAV0WAT2_9HEMI</name>
<gene>
    <name evidence="1" type="ORF">MEUPH1_LOCUS9053</name>
</gene>
<reference evidence="1 2" key="1">
    <citation type="submission" date="2023-01" db="EMBL/GenBank/DDBJ databases">
        <authorList>
            <person name="Whitehead M."/>
        </authorList>
    </citation>
    <scope>NUCLEOTIDE SEQUENCE [LARGE SCALE GENOMIC DNA]</scope>
</reference>
<dbReference type="EMBL" id="CARXXK010000002">
    <property type="protein sequence ID" value="CAI6352862.1"/>
    <property type="molecule type" value="Genomic_DNA"/>
</dbReference>
<comment type="caution">
    <text evidence="1">The sequence shown here is derived from an EMBL/GenBank/DDBJ whole genome shotgun (WGS) entry which is preliminary data.</text>
</comment>
<accession>A0AAV0WAT2</accession>
<evidence type="ECO:0000313" key="1">
    <source>
        <dbReference type="EMBL" id="CAI6352862.1"/>
    </source>
</evidence>
<proteinExistence type="predicted"/>
<dbReference type="Proteomes" id="UP001160148">
    <property type="component" value="Unassembled WGS sequence"/>
</dbReference>
<keyword evidence="2" id="KW-1185">Reference proteome</keyword>
<organism evidence="1 2">
    <name type="scientific">Macrosiphum euphorbiae</name>
    <name type="common">potato aphid</name>
    <dbReference type="NCBI Taxonomy" id="13131"/>
    <lineage>
        <taxon>Eukaryota</taxon>
        <taxon>Metazoa</taxon>
        <taxon>Ecdysozoa</taxon>
        <taxon>Arthropoda</taxon>
        <taxon>Hexapoda</taxon>
        <taxon>Insecta</taxon>
        <taxon>Pterygota</taxon>
        <taxon>Neoptera</taxon>
        <taxon>Paraneoptera</taxon>
        <taxon>Hemiptera</taxon>
        <taxon>Sternorrhyncha</taxon>
        <taxon>Aphidomorpha</taxon>
        <taxon>Aphidoidea</taxon>
        <taxon>Aphididae</taxon>
        <taxon>Macrosiphini</taxon>
        <taxon>Macrosiphum</taxon>
    </lineage>
</organism>
<sequence length="91" mass="10545">MFTELKSDHSKLSYFCQAFRSQLIEISFSLEQIFYYVTCACACEPLIPNVSTHTNDHLLRTQTHCETTIIHRIAYTRPLIKSPDRIPLIPS</sequence>
<dbReference type="AlphaFoldDB" id="A0AAV0WAT2"/>